<proteinExistence type="predicted"/>
<dbReference type="Proteomes" id="UP000219336">
    <property type="component" value="Unassembled WGS sequence"/>
</dbReference>
<reference evidence="3" key="1">
    <citation type="submission" date="2016-06" db="EMBL/GenBank/DDBJ databases">
        <authorList>
            <person name="Rodrigo-Torres L."/>
            <person name="Arahal R.D."/>
            <person name="Lucena T."/>
        </authorList>
    </citation>
    <scope>NUCLEOTIDE SEQUENCE [LARGE SCALE GENOMIC DNA]</scope>
    <source>
        <strain evidence="3">CECT8203</strain>
    </source>
</reference>
<keyword evidence="1" id="KW-0812">Transmembrane</keyword>
<evidence type="ECO:0000313" key="3">
    <source>
        <dbReference type="Proteomes" id="UP000219336"/>
    </source>
</evidence>
<sequence>MGVTGLDMVSTPQIVNQIATGELTTIAAIQSAVDGFNAIVEDIDGNSDGTLATAAQINALAGISDAIDSNQSLYAEALSSLESQTLTNQQISDAISAVNDLADFIANGANATATLEQNELEAMGVTGLDMVSTPQIVNQIATGELTTTAAIQSAVDGFNAIVEDIEGNNDGTLATAAQINALAGISSAIESNQSLYAEALSSLDSQTLTNQQISDAISAVNDLADFIANGANATATLEQNELEAMGVTGLDMVSTPQIVDQIATGELTTIAAIQSAVDGFNAIVEDIEGNNDGTLATAAQINALAGISSAIESNQSLYAEALSSLDSQTLTNQQISDAVSAVNDLADIIANGANATATLEQNELEAAGVSGLDDSSLDRVINKITSGELTSLESIQDYVSAYNIINDYLNDPTKTPPSSLEYETVGIMAVSDTNLSEINKGLKDKLVNAFDDIQALVDTVNIPSLENDMDGDGIIDDWDKDMDGDGVANHLDAFPTDKFFSVDFNGDGIPDAGIQPSRTLNVGKDDSVVVVSGEVLEFIPVTLTTGASLADVSSRFGKIAIADNRILFHAPANLPEQFYINYQWNDVNGDVFDELLKLTSGSTNADAPVFKNISPIEIDAEGLFTRIDALSPSAVDTLGNPVSVTIDGTPRIRPGNQVVYWIAIDDQGRESIAGQLFKVNPQVNIEQKRIAYEGEKSILTIRLNGLAPDYPVNIPLNIVQEASSSDGNDHGLSPTMIMSIEKGRTASMEFDVYADDVIEGTETVVVNLDLSVNKGVYDSVQIDINEGTPIPVIEANVIDRDRQIVTLAYPELVEELSVAATIAQFAIDIEFEWYYRHFGEDAEFIGNTMNNNPLAIGKALSIGRHEFEYIGKPVNSDIPPIIGKALLRVIEPQDLFFDKDSDRDGISDKDEGFVDSDGDLIPDYLDSVDVCELQVIDNDKVATTGGYVLESTPGSCLKLGLVSESVGSYSPFVKVVDLGEDPNDIFKLPPDDENLEVYVESNVHNFTVTNVINDSVTIVLPLTSPFTINSVLRKYSDKEGWFDFDITEPGSGLRYAVGEPGFCPPPGSEEYVDTLTEGAHCLEVTIKDGGRHDNDGIRNGQIDDPSYVLNNKSTTPIEGRTPIEGSGGSVSLMFIYSMLILIIARAFGRQNDGERWLRTQPICRFRGNRSPTGY</sequence>
<keyword evidence="1" id="KW-0472">Membrane</keyword>
<feature type="transmembrane region" description="Helical" evidence="1">
    <location>
        <begin position="1130"/>
        <end position="1148"/>
    </location>
</feature>
<keyword evidence="3" id="KW-1185">Reference proteome</keyword>
<dbReference type="EC" id="3.11.1.1" evidence="2"/>
<accession>A0A240ELR1</accession>
<protein>
    <submittedName>
        <fullName evidence="2">Phosphonoacetaldehyde hydrolase</fullName>
        <ecNumber evidence="2">3.11.1.1</ecNumber>
    </submittedName>
</protein>
<organism evidence="2 3">
    <name type="scientific">Vibrio thalassae</name>
    <dbReference type="NCBI Taxonomy" id="1243014"/>
    <lineage>
        <taxon>Bacteria</taxon>
        <taxon>Pseudomonadati</taxon>
        <taxon>Pseudomonadota</taxon>
        <taxon>Gammaproteobacteria</taxon>
        <taxon>Vibrionales</taxon>
        <taxon>Vibrionaceae</taxon>
        <taxon>Vibrio</taxon>
    </lineage>
</organism>
<dbReference type="SUPFAM" id="SSF103647">
    <property type="entry name" value="TSP type-3 repeat"/>
    <property type="match status" value="1"/>
</dbReference>
<dbReference type="EMBL" id="OANU01000051">
    <property type="protein sequence ID" value="SNX49193.1"/>
    <property type="molecule type" value="Genomic_DNA"/>
</dbReference>
<evidence type="ECO:0000256" key="1">
    <source>
        <dbReference type="SAM" id="Phobius"/>
    </source>
</evidence>
<dbReference type="InterPro" id="IPR028974">
    <property type="entry name" value="TSP_type-3_rpt"/>
</dbReference>
<keyword evidence="2" id="KW-0378">Hydrolase</keyword>
<evidence type="ECO:0000313" key="2">
    <source>
        <dbReference type="EMBL" id="SNX49193.1"/>
    </source>
</evidence>
<dbReference type="Gene3D" id="4.10.1080.10">
    <property type="entry name" value="TSP type-3 repeat"/>
    <property type="match status" value="1"/>
</dbReference>
<keyword evidence="1" id="KW-1133">Transmembrane helix</keyword>
<name>A0A240ELR1_9VIBR</name>
<gene>
    <name evidence="2" type="primary">phnX_3</name>
    <name evidence="2" type="ORF">VTH8203_02836</name>
</gene>
<dbReference type="GO" id="GO:0050194">
    <property type="term" value="F:phosphonoacetaldehyde hydrolase activity"/>
    <property type="evidence" value="ECO:0007669"/>
    <property type="project" value="UniProtKB-EC"/>
</dbReference>
<dbReference type="AlphaFoldDB" id="A0A240ELR1"/>
<dbReference type="GO" id="GO:0005509">
    <property type="term" value="F:calcium ion binding"/>
    <property type="evidence" value="ECO:0007669"/>
    <property type="project" value="InterPro"/>
</dbReference>